<evidence type="ECO:0008006" key="4">
    <source>
        <dbReference type="Google" id="ProtNLM"/>
    </source>
</evidence>
<evidence type="ECO:0000256" key="1">
    <source>
        <dbReference type="SAM" id="MobiDB-lite"/>
    </source>
</evidence>
<sequence>MKKKGGLRYAGGVGPSLSSDRNMMRAHESKNSRLPVRFTHEYTCHSTSGAVFGIKAEEKWKKKRFLGKGSYGEVWSQHCTTDRLGGRLRAYAPCFVRSSGCYEDKLCTFTAIEYMALGDLQGYLGRRFLKRKPGRSQSNC</sequence>
<evidence type="ECO:0000313" key="2">
    <source>
        <dbReference type="EMBL" id="KAF4201712.1"/>
    </source>
</evidence>
<reference evidence="2" key="2">
    <citation type="submission" date="2020-04" db="EMBL/GenBank/DDBJ databases">
        <authorList>
            <person name="Santos R.A.C."/>
            <person name="Steenwyk J.L."/>
            <person name="Rivero-Menendez O."/>
            <person name="Mead M.E."/>
            <person name="Silva L.P."/>
            <person name="Bastos R.W."/>
            <person name="Alastruey-Izquierdo A."/>
            <person name="Goldman G.H."/>
            <person name="Rokas A."/>
        </authorList>
    </citation>
    <scope>NUCLEOTIDE SEQUENCE</scope>
    <source>
        <strain evidence="2">CNM-CM8927</strain>
    </source>
</reference>
<gene>
    <name evidence="2" type="ORF">CNMCM8927_001256</name>
</gene>
<dbReference type="SUPFAM" id="SSF56112">
    <property type="entry name" value="Protein kinase-like (PK-like)"/>
    <property type="match status" value="1"/>
</dbReference>
<feature type="region of interest" description="Disordered" evidence="1">
    <location>
        <begin position="1"/>
        <end position="21"/>
    </location>
</feature>
<dbReference type="AlphaFoldDB" id="A0AAN5YIA2"/>
<dbReference type="InterPro" id="IPR011009">
    <property type="entry name" value="Kinase-like_dom_sf"/>
</dbReference>
<reference evidence="2" key="1">
    <citation type="journal article" date="2020" name="bioRxiv">
        <title>Genomic and phenotypic heterogeneity of clinical isolates of the human pathogens Aspergillus fumigatus, Aspergillus lentulus and Aspergillus fumigatiaffinis.</title>
        <authorList>
            <person name="dos Santos R.A.C."/>
            <person name="Steenwyk J.L."/>
            <person name="Rivero-Menendez O."/>
            <person name="Mead M.E."/>
            <person name="Silva L.P."/>
            <person name="Bastos R.W."/>
            <person name="Alastruey-Izquierdo A."/>
            <person name="Goldman G.H."/>
            <person name="Rokas A."/>
        </authorList>
    </citation>
    <scope>NUCLEOTIDE SEQUENCE</scope>
    <source>
        <strain evidence="2">CNM-CM8927</strain>
    </source>
</reference>
<dbReference type="Proteomes" id="UP000649114">
    <property type="component" value="Unassembled WGS sequence"/>
</dbReference>
<protein>
    <recommendedName>
        <fullName evidence="4">Protein kinase domain-containing protein</fullName>
    </recommendedName>
</protein>
<dbReference type="EMBL" id="JAAAPU010000130">
    <property type="protein sequence ID" value="KAF4201712.1"/>
    <property type="molecule type" value="Genomic_DNA"/>
</dbReference>
<accession>A0AAN5YIA2</accession>
<name>A0AAN5YIA2_ASPLE</name>
<evidence type="ECO:0000313" key="3">
    <source>
        <dbReference type="Proteomes" id="UP000649114"/>
    </source>
</evidence>
<proteinExistence type="predicted"/>
<organism evidence="2 3">
    <name type="scientific">Aspergillus lentulus</name>
    <dbReference type="NCBI Taxonomy" id="293939"/>
    <lineage>
        <taxon>Eukaryota</taxon>
        <taxon>Fungi</taxon>
        <taxon>Dikarya</taxon>
        <taxon>Ascomycota</taxon>
        <taxon>Pezizomycotina</taxon>
        <taxon>Eurotiomycetes</taxon>
        <taxon>Eurotiomycetidae</taxon>
        <taxon>Eurotiales</taxon>
        <taxon>Aspergillaceae</taxon>
        <taxon>Aspergillus</taxon>
        <taxon>Aspergillus subgen. Fumigati</taxon>
    </lineage>
</organism>
<comment type="caution">
    <text evidence="2">The sequence shown here is derived from an EMBL/GenBank/DDBJ whole genome shotgun (WGS) entry which is preliminary data.</text>
</comment>